<dbReference type="PANTHER" id="PTHR21090">
    <property type="entry name" value="AROM/DEHYDROQUINATE SYNTHASE"/>
    <property type="match status" value="1"/>
</dbReference>
<dbReference type="SUPFAM" id="SSF55205">
    <property type="entry name" value="EPT/RTPC-like"/>
    <property type="match status" value="1"/>
</dbReference>
<dbReference type="GO" id="GO:0009423">
    <property type="term" value="P:chorismate biosynthetic process"/>
    <property type="evidence" value="ECO:0007669"/>
    <property type="project" value="TreeGrafter"/>
</dbReference>
<keyword evidence="1 3" id="KW-0808">Transferase</keyword>
<dbReference type="PANTHER" id="PTHR21090:SF5">
    <property type="entry name" value="PENTAFUNCTIONAL AROM POLYPEPTIDE"/>
    <property type="match status" value="1"/>
</dbReference>
<gene>
    <name evidence="3" type="ORF">D8674_001265</name>
</gene>
<dbReference type="GO" id="GO:0003866">
    <property type="term" value="F:3-phosphoshikimate 1-carboxyvinyltransferase activity"/>
    <property type="evidence" value="ECO:0007669"/>
    <property type="project" value="TreeGrafter"/>
</dbReference>
<evidence type="ECO:0000313" key="4">
    <source>
        <dbReference type="Proteomes" id="UP000327157"/>
    </source>
</evidence>
<organism evidence="3 4">
    <name type="scientific">Pyrus ussuriensis x Pyrus communis</name>
    <dbReference type="NCBI Taxonomy" id="2448454"/>
    <lineage>
        <taxon>Eukaryota</taxon>
        <taxon>Viridiplantae</taxon>
        <taxon>Streptophyta</taxon>
        <taxon>Embryophyta</taxon>
        <taxon>Tracheophyta</taxon>
        <taxon>Spermatophyta</taxon>
        <taxon>Magnoliopsida</taxon>
        <taxon>eudicotyledons</taxon>
        <taxon>Gunneridae</taxon>
        <taxon>Pentapetalae</taxon>
        <taxon>rosids</taxon>
        <taxon>fabids</taxon>
        <taxon>Rosales</taxon>
        <taxon>Rosaceae</taxon>
        <taxon>Amygdaloideae</taxon>
        <taxon>Maleae</taxon>
        <taxon>Pyrus</taxon>
    </lineage>
</organism>
<evidence type="ECO:0000259" key="2">
    <source>
        <dbReference type="Pfam" id="PF00275"/>
    </source>
</evidence>
<dbReference type="InterPro" id="IPR013792">
    <property type="entry name" value="RNA3'P_cycl/enolpyr_Trfase_a/b"/>
</dbReference>
<reference evidence="4" key="2">
    <citation type="submission" date="2019-10" db="EMBL/GenBank/DDBJ databases">
        <title>A de novo genome assembly of a pear dwarfing rootstock.</title>
        <authorList>
            <person name="Wang F."/>
            <person name="Wang J."/>
            <person name="Li S."/>
            <person name="Zhang Y."/>
            <person name="Fang M."/>
            <person name="Ma L."/>
            <person name="Zhao Y."/>
            <person name="Jiang S."/>
        </authorList>
    </citation>
    <scope>NUCLEOTIDE SEQUENCE [LARGE SCALE GENOMIC DNA]</scope>
</reference>
<reference evidence="3 4" key="1">
    <citation type="submission" date="2019-09" db="EMBL/GenBank/DDBJ databases">
        <authorList>
            <person name="Ou C."/>
        </authorList>
    </citation>
    <scope>NUCLEOTIDE SEQUENCE [LARGE SCALE GENOMIC DNA]</scope>
    <source>
        <strain evidence="3">S2</strain>
        <tissue evidence="3">Leaf</tissue>
    </source>
</reference>
<dbReference type="EMBL" id="SMOL01000768">
    <property type="protein sequence ID" value="KAB2598345.1"/>
    <property type="molecule type" value="Genomic_DNA"/>
</dbReference>
<dbReference type="InterPro" id="IPR001986">
    <property type="entry name" value="Enolpyruvate_Tfrase_dom"/>
</dbReference>
<reference evidence="3 4" key="3">
    <citation type="submission" date="2019-11" db="EMBL/GenBank/DDBJ databases">
        <title>A de novo genome assembly of a pear dwarfing rootstock.</title>
        <authorList>
            <person name="Wang F."/>
            <person name="Wang J."/>
            <person name="Li S."/>
            <person name="Zhang Y."/>
            <person name="Fang M."/>
            <person name="Ma L."/>
            <person name="Zhao Y."/>
            <person name="Jiang S."/>
        </authorList>
    </citation>
    <scope>NUCLEOTIDE SEQUENCE [LARGE SCALE GENOMIC DNA]</scope>
    <source>
        <strain evidence="3">S2</strain>
        <tissue evidence="3">Leaf</tissue>
    </source>
</reference>
<comment type="caution">
    <text evidence="3">The sequence shown here is derived from an EMBL/GenBank/DDBJ whole genome shotgun (WGS) entry which is preliminary data.</text>
</comment>
<feature type="domain" description="Enolpyruvate transferase" evidence="2">
    <location>
        <begin position="14"/>
        <end position="80"/>
    </location>
</feature>
<protein>
    <submittedName>
        <fullName evidence="3">3-phosphoshikimate 1-carboxyvinyltransferase 2</fullName>
    </submittedName>
</protein>
<keyword evidence="4" id="KW-1185">Reference proteome</keyword>
<evidence type="ECO:0000256" key="1">
    <source>
        <dbReference type="ARBA" id="ARBA00022679"/>
    </source>
</evidence>
<name>A0A5N5F5S2_9ROSA</name>
<evidence type="ECO:0000313" key="3">
    <source>
        <dbReference type="EMBL" id="KAB2598345.1"/>
    </source>
</evidence>
<dbReference type="AlphaFoldDB" id="A0A5N5F5S2"/>
<dbReference type="InterPro" id="IPR036968">
    <property type="entry name" value="Enolpyruvate_Tfrase_sf"/>
</dbReference>
<dbReference type="Pfam" id="PF00275">
    <property type="entry name" value="EPSP_synthase"/>
    <property type="match status" value="1"/>
</dbReference>
<dbReference type="Gene3D" id="3.65.10.10">
    <property type="entry name" value="Enolpyruvate transferase domain"/>
    <property type="match status" value="1"/>
</dbReference>
<sequence>MLITSLTFFGPKFQLGATIEEGPDYCKITPPEKLNVTAIDTYDDHRMAMAFSLAACGDVPVTIKDPGCTRKTFPDYFEVLRKFTKH</sequence>
<dbReference type="OrthoDB" id="197068at2759"/>
<accession>A0A5N5F5S2</accession>
<dbReference type="Proteomes" id="UP000327157">
    <property type="component" value="Chromosome 1"/>
</dbReference>
<proteinExistence type="predicted"/>